<evidence type="ECO:0000313" key="5">
    <source>
        <dbReference type="EMBL" id="MFC7393768.1"/>
    </source>
</evidence>
<dbReference type="RefSeq" id="WP_380966424.1">
    <property type="nucleotide sequence ID" value="NZ_JBHTCO010000015.1"/>
</dbReference>
<comment type="caution">
    <text evidence="5">The sequence shown here is derived from an EMBL/GenBank/DDBJ whole genome shotgun (WGS) entry which is preliminary data.</text>
</comment>
<gene>
    <name evidence="5" type="ORF">ACFQRG_12470</name>
</gene>
<dbReference type="Proteomes" id="UP001596505">
    <property type="component" value="Unassembled WGS sequence"/>
</dbReference>
<evidence type="ECO:0000256" key="1">
    <source>
        <dbReference type="ARBA" id="ARBA00006432"/>
    </source>
</evidence>
<dbReference type="InterPro" id="IPR045851">
    <property type="entry name" value="AMP-bd_C_sf"/>
</dbReference>
<sequence length="547" mass="61533">MIAHTMDVTLGQLLEQIAERQPDHDAVVYPDRGLRYSYNVFNQLCRETAKGLMKLGIKKGEHIAIWATNCPEWVTTQFATGKMGAVLVTVNTSYRVTELEYLLKQSDSTTLILMESYRGTSYIDMLYEIVPELKKAEPGKLQSKKFPYLKNVIVLGERRYPGMFMWSDILKLKEEVSDAELDKRMASLDPDDVINMQYTSGTTGFPKGVMLSHINLVNNAANIAECMKLTAKDRMCIPVPFFHCFGSVLGTLTCVTAGATMVPVQEFDAKQVLMAVQKEKCTALHGVPTMFIAELNDPDFDKYDLSSLRTGIMAGSVCPIEVMKAVVEKMGAREITIVYGQTESSPGITQTRTDDPLEIRVSTVGRALPNVEVKIVDPVTKKEVSHGKRGELCTRGYHVMKGYYKNPKATAEAIDEEGWLHTGDLAIMDENGYCDIVGRLKDMIIRGGENIYPREIEEFLYQHPKILDAQVIGIPDEKYGEQVMAWIKLKKGQTATAEEIRNYCLGKIASYKVPRFIEFCEEYPMTASGKIQKFKLRELGRKLVKHH</sequence>
<evidence type="ECO:0000313" key="6">
    <source>
        <dbReference type="Proteomes" id="UP001596505"/>
    </source>
</evidence>
<accession>A0ABW2PWG3</accession>
<dbReference type="Gene3D" id="3.30.300.30">
    <property type="match status" value="1"/>
</dbReference>
<dbReference type="InterPro" id="IPR000873">
    <property type="entry name" value="AMP-dep_synth/lig_dom"/>
</dbReference>
<dbReference type="Pfam" id="PF00501">
    <property type="entry name" value="AMP-binding"/>
    <property type="match status" value="1"/>
</dbReference>
<organism evidence="5 6">
    <name type="scientific">Scopulibacillus cellulosilyticus</name>
    <dbReference type="NCBI Taxonomy" id="2665665"/>
    <lineage>
        <taxon>Bacteria</taxon>
        <taxon>Bacillati</taxon>
        <taxon>Bacillota</taxon>
        <taxon>Bacilli</taxon>
        <taxon>Bacillales</taxon>
        <taxon>Sporolactobacillaceae</taxon>
        <taxon>Scopulibacillus</taxon>
    </lineage>
</organism>
<feature type="domain" description="AMP-dependent synthetase/ligase" evidence="3">
    <location>
        <begin position="15"/>
        <end position="404"/>
    </location>
</feature>
<protein>
    <submittedName>
        <fullName evidence="5">AMP-binding protein</fullName>
    </submittedName>
</protein>
<evidence type="ECO:0000259" key="3">
    <source>
        <dbReference type="Pfam" id="PF00501"/>
    </source>
</evidence>
<evidence type="ECO:0000259" key="4">
    <source>
        <dbReference type="Pfam" id="PF13193"/>
    </source>
</evidence>
<dbReference type="PROSITE" id="PS00455">
    <property type="entry name" value="AMP_BINDING"/>
    <property type="match status" value="1"/>
</dbReference>
<evidence type="ECO:0000256" key="2">
    <source>
        <dbReference type="ARBA" id="ARBA00022598"/>
    </source>
</evidence>
<dbReference type="InterPro" id="IPR025110">
    <property type="entry name" value="AMP-bd_C"/>
</dbReference>
<keyword evidence="2" id="KW-0436">Ligase</keyword>
<feature type="domain" description="AMP-binding enzyme C-terminal" evidence="4">
    <location>
        <begin position="455"/>
        <end position="530"/>
    </location>
</feature>
<reference evidence="6" key="1">
    <citation type="journal article" date="2019" name="Int. J. Syst. Evol. Microbiol.">
        <title>The Global Catalogue of Microorganisms (GCM) 10K type strain sequencing project: providing services to taxonomists for standard genome sequencing and annotation.</title>
        <authorList>
            <consortium name="The Broad Institute Genomics Platform"/>
            <consortium name="The Broad Institute Genome Sequencing Center for Infectious Disease"/>
            <person name="Wu L."/>
            <person name="Ma J."/>
        </authorList>
    </citation>
    <scope>NUCLEOTIDE SEQUENCE [LARGE SCALE GENOMIC DNA]</scope>
    <source>
        <strain evidence="6">CGMCC 1.16305</strain>
    </source>
</reference>
<dbReference type="PANTHER" id="PTHR43201:SF5">
    <property type="entry name" value="MEDIUM-CHAIN ACYL-COA LIGASE ACSF2, MITOCHONDRIAL"/>
    <property type="match status" value="1"/>
</dbReference>
<dbReference type="Pfam" id="PF13193">
    <property type="entry name" value="AMP-binding_C"/>
    <property type="match status" value="1"/>
</dbReference>
<dbReference type="EMBL" id="JBHTCO010000015">
    <property type="protein sequence ID" value="MFC7393768.1"/>
    <property type="molecule type" value="Genomic_DNA"/>
</dbReference>
<dbReference type="SUPFAM" id="SSF56801">
    <property type="entry name" value="Acetyl-CoA synthetase-like"/>
    <property type="match status" value="1"/>
</dbReference>
<dbReference type="InterPro" id="IPR020845">
    <property type="entry name" value="AMP-binding_CS"/>
</dbReference>
<dbReference type="PANTHER" id="PTHR43201">
    <property type="entry name" value="ACYL-COA SYNTHETASE"/>
    <property type="match status" value="1"/>
</dbReference>
<keyword evidence="6" id="KW-1185">Reference proteome</keyword>
<comment type="similarity">
    <text evidence="1">Belongs to the ATP-dependent AMP-binding enzyme family.</text>
</comment>
<name>A0ABW2PWG3_9BACL</name>
<dbReference type="Gene3D" id="2.30.38.10">
    <property type="entry name" value="Luciferase, Domain 3"/>
    <property type="match status" value="1"/>
</dbReference>
<dbReference type="CDD" id="cd05917">
    <property type="entry name" value="FACL_like_2"/>
    <property type="match status" value="1"/>
</dbReference>
<dbReference type="Gene3D" id="3.40.50.980">
    <property type="match status" value="2"/>
</dbReference>
<proteinExistence type="inferred from homology"/>